<proteinExistence type="predicted"/>
<dbReference type="AlphaFoldDB" id="A0AA38HXC5"/>
<sequence>MIFPSLTPLLLYRHKCNHDALDRRESMRVIITEFNRHLCNEENFCGPETVTRTARAAVKKDSFPEASEVKKCGALSCGFERSYFENWTEVQFDPPTSVSTFWVVCPFTYRFSNRRPGGATAVPDV</sequence>
<name>A0AA38HXC5_9CUCU</name>
<accession>A0AA38HXC5</accession>
<organism evidence="1 2">
    <name type="scientific">Zophobas morio</name>
    <dbReference type="NCBI Taxonomy" id="2755281"/>
    <lineage>
        <taxon>Eukaryota</taxon>
        <taxon>Metazoa</taxon>
        <taxon>Ecdysozoa</taxon>
        <taxon>Arthropoda</taxon>
        <taxon>Hexapoda</taxon>
        <taxon>Insecta</taxon>
        <taxon>Pterygota</taxon>
        <taxon>Neoptera</taxon>
        <taxon>Endopterygota</taxon>
        <taxon>Coleoptera</taxon>
        <taxon>Polyphaga</taxon>
        <taxon>Cucujiformia</taxon>
        <taxon>Tenebrionidae</taxon>
        <taxon>Zophobas</taxon>
    </lineage>
</organism>
<protein>
    <submittedName>
        <fullName evidence="1">Uncharacterized protein</fullName>
    </submittedName>
</protein>
<gene>
    <name evidence="1" type="ORF">Zmor_023145</name>
</gene>
<evidence type="ECO:0000313" key="2">
    <source>
        <dbReference type="Proteomes" id="UP001168821"/>
    </source>
</evidence>
<comment type="caution">
    <text evidence="1">The sequence shown here is derived from an EMBL/GenBank/DDBJ whole genome shotgun (WGS) entry which is preliminary data.</text>
</comment>
<evidence type="ECO:0000313" key="1">
    <source>
        <dbReference type="EMBL" id="KAJ3645495.1"/>
    </source>
</evidence>
<keyword evidence="2" id="KW-1185">Reference proteome</keyword>
<reference evidence="1" key="1">
    <citation type="journal article" date="2023" name="G3 (Bethesda)">
        <title>Whole genome assemblies of Zophobas morio and Tenebrio molitor.</title>
        <authorList>
            <person name="Kaur S."/>
            <person name="Stinson S.A."/>
            <person name="diCenzo G.C."/>
        </authorList>
    </citation>
    <scope>NUCLEOTIDE SEQUENCE</scope>
    <source>
        <strain evidence="1">QUZm001</strain>
    </source>
</reference>
<dbReference type="EMBL" id="JALNTZ010000007">
    <property type="protein sequence ID" value="KAJ3645495.1"/>
    <property type="molecule type" value="Genomic_DNA"/>
</dbReference>
<dbReference type="Proteomes" id="UP001168821">
    <property type="component" value="Unassembled WGS sequence"/>
</dbReference>